<feature type="region of interest" description="Disordered" evidence="1">
    <location>
        <begin position="1"/>
        <end position="21"/>
    </location>
</feature>
<protein>
    <submittedName>
        <fullName evidence="3">Peptidoglycan-binding protein LysM</fullName>
    </submittedName>
</protein>
<accession>A0A401IW26</accession>
<dbReference type="InterPro" id="IPR036779">
    <property type="entry name" value="LysM_dom_sf"/>
</dbReference>
<evidence type="ECO:0000313" key="3">
    <source>
        <dbReference type="EMBL" id="GBG95706.1"/>
    </source>
</evidence>
<dbReference type="InterPro" id="IPR018392">
    <property type="entry name" value="LysM"/>
</dbReference>
<dbReference type="SUPFAM" id="SSF54106">
    <property type="entry name" value="LysM domain"/>
    <property type="match status" value="1"/>
</dbReference>
<dbReference type="SMART" id="SM00257">
    <property type="entry name" value="LysM"/>
    <property type="match status" value="1"/>
</dbReference>
<dbReference type="Proteomes" id="UP000286848">
    <property type="component" value="Unassembled WGS sequence"/>
</dbReference>
<dbReference type="AlphaFoldDB" id="A0A401IW26"/>
<sequence length="210" mass="22618">MNAINNVTLTNQPQQAGTANQANADQAAKFATVLSSKVQAGSKTLKVKWGDTVSELAEKYQTTTDAIVQANQLQDPNLILAGQNLTIPGQSSPTGTTTSTTATGVSSSLAGVETVDDSTTSQSVGSDSESLEPPLTGAEKTARDYIIQHESSNNYNARNGRYIGKYQLDKDYLNGDFSPANQEKVAAKYVADRYGNWVTAQKHWVSHHWY</sequence>
<keyword evidence="4" id="KW-1185">Reference proteome</keyword>
<feature type="compositionally biased region" description="Low complexity" evidence="1">
    <location>
        <begin position="91"/>
        <end position="108"/>
    </location>
</feature>
<evidence type="ECO:0000259" key="2">
    <source>
        <dbReference type="PROSITE" id="PS51782"/>
    </source>
</evidence>
<gene>
    <name evidence="3" type="primary">lysM</name>
    <name evidence="3" type="ORF">LFYK43_21650</name>
</gene>
<comment type="caution">
    <text evidence="3">The sequence shown here is derived from an EMBL/GenBank/DDBJ whole genome shotgun (WGS) entry which is preliminary data.</text>
</comment>
<dbReference type="OrthoDB" id="117366at2"/>
<reference evidence="4" key="1">
    <citation type="journal article" date="2019" name="Int. J. Syst. Evol. Microbiol.">
        <title>Lactobacillus salitolerans sp. nov., a novel lactic acid bacterium isolated from spent mushroom substrates.</title>
        <authorList>
            <person name="Tohno M."/>
            <person name="Tanizawa Y."/>
            <person name="Kojima Y."/>
            <person name="Sakamoto M."/>
            <person name="Nakamura Y."/>
            <person name="Ohkuma M."/>
            <person name="Kobayashi H."/>
        </authorList>
    </citation>
    <scope>NUCLEOTIDE SEQUENCE [LARGE SCALE GENOMIC DNA]</scope>
    <source>
        <strain evidence="4">YK43</strain>
    </source>
</reference>
<name>A0A401IW26_9LACO</name>
<proteinExistence type="predicted"/>
<organism evidence="3 4">
    <name type="scientific">Ligilactobacillus salitolerans</name>
    <dbReference type="NCBI Taxonomy" id="1808352"/>
    <lineage>
        <taxon>Bacteria</taxon>
        <taxon>Bacillati</taxon>
        <taxon>Bacillota</taxon>
        <taxon>Bacilli</taxon>
        <taxon>Lactobacillales</taxon>
        <taxon>Lactobacillaceae</taxon>
        <taxon>Ligilactobacillus</taxon>
    </lineage>
</organism>
<dbReference type="Pfam" id="PF01476">
    <property type="entry name" value="LysM"/>
    <property type="match status" value="1"/>
</dbReference>
<feature type="region of interest" description="Disordered" evidence="1">
    <location>
        <begin position="85"/>
        <end position="137"/>
    </location>
</feature>
<dbReference type="Gene3D" id="3.10.350.10">
    <property type="entry name" value="LysM domain"/>
    <property type="match status" value="1"/>
</dbReference>
<dbReference type="RefSeq" id="WP_124978240.1">
    <property type="nucleotide sequence ID" value="NZ_BFFP01000048.1"/>
</dbReference>
<feature type="compositionally biased region" description="Polar residues" evidence="1">
    <location>
        <begin position="117"/>
        <end position="128"/>
    </location>
</feature>
<dbReference type="CDD" id="cd00118">
    <property type="entry name" value="LysM"/>
    <property type="match status" value="1"/>
</dbReference>
<evidence type="ECO:0000256" key="1">
    <source>
        <dbReference type="SAM" id="MobiDB-lite"/>
    </source>
</evidence>
<evidence type="ECO:0000313" key="4">
    <source>
        <dbReference type="Proteomes" id="UP000286848"/>
    </source>
</evidence>
<feature type="domain" description="LysM" evidence="2">
    <location>
        <begin position="43"/>
        <end position="87"/>
    </location>
</feature>
<dbReference type="EMBL" id="BFFP01000048">
    <property type="protein sequence ID" value="GBG95706.1"/>
    <property type="molecule type" value="Genomic_DNA"/>
</dbReference>
<dbReference type="PROSITE" id="PS51782">
    <property type="entry name" value="LYSM"/>
    <property type="match status" value="1"/>
</dbReference>